<feature type="transmembrane region" description="Helical" evidence="1">
    <location>
        <begin position="42"/>
        <end position="62"/>
    </location>
</feature>
<gene>
    <name evidence="2" type="ORF">K7K06_20180</name>
</gene>
<name>A0ABT3LNJ5_9PSED</name>
<dbReference type="Proteomes" id="UP001142690">
    <property type="component" value="Unassembled WGS sequence"/>
</dbReference>
<feature type="transmembrane region" description="Helical" evidence="1">
    <location>
        <begin position="94"/>
        <end position="115"/>
    </location>
</feature>
<organism evidence="2 3">
    <name type="scientific">Pseudomonas fragariae</name>
    <name type="common">ex Marin et al. 2024</name>
    <dbReference type="NCBI Taxonomy" id="3080056"/>
    <lineage>
        <taxon>Bacteria</taxon>
        <taxon>Pseudomonadati</taxon>
        <taxon>Pseudomonadota</taxon>
        <taxon>Gammaproteobacteria</taxon>
        <taxon>Pseudomonadales</taxon>
        <taxon>Pseudomonadaceae</taxon>
        <taxon>Pseudomonas</taxon>
    </lineage>
</organism>
<proteinExistence type="predicted"/>
<keyword evidence="1" id="KW-0472">Membrane</keyword>
<feature type="transmembrane region" description="Helical" evidence="1">
    <location>
        <begin position="69"/>
        <end position="88"/>
    </location>
</feature>
<keyword evidence="1" id="KW-0812">Transmembrane</keyword>
<accession>A0ABT3LNJ5</accession>
<feature type="transmembrane region" description="Helical" evidence="1">
    <location>
        <begin position="5"/>
        <end position="22"/>
    </location>
</feature>
<evidence type="ECO:0000313" key="3">
    <source>
        <dbReference type="Proteomes" id="UP001142690"/>
    </source>
</evidence>
<evidence type="ECO:0000313" key="2">
    <source>
        <dbReference type="EMBL" id="MCW6057972.1"/>
    </source>
</evidence>
<protein>
    <submittedName>
        <fullName evidence="2">Uncharacterized protein</fullName>
    </submittedName>
</protein>
<keyword evidence="1" id="KW-1133">Transmembrane helix</keyword>
<evidence type="ECO:0000256" key="1">
    <source>
        <dbReference type="SAM" id="Phobius"/>
    </source>
</evidence>
<keyword evidence="3" id="KW-1185">Reference proteome</keyword>
<comment type="caution">
    <text evidence="2">The sequence shown here is derived from an EMBL/GenBank/DDBJ whole genome shotgun (WGS) entry which is preliminary data.</text>
</comment>
<reference evidence="2" key="1">
    <citation type="submission" date="2021-08" db="EMBL/GenBank/DDBJ databases">
        <title>Characterization of Pseudomonas fragariae.</title>
        <authorList>
            <person name="Carvalho R."/>
            <person name="Marin M."/>
        </authorList>
    </citation>
    <scope>NUCLEOTIDE SEQUENCE</scope>
    <source>
        <strain evidence="2">17</strain>
    </source>
</reference>
<dbReference type="EMBL" id="JAINZM010000024">
    <property type="protein sequence ID" value="MCW6057972.1"/>
    <property type="molecule type" value="Genomic_DNA"/>
</dbReference>
<sequence>MTFKIIAGLIAYLLVVVLYFFVHDYGVDFYKTHMGGFTARGVGVGITAELTFYFFIFVNFIVFWIPRILFKLFVIGLMVGVVLLYFLPENPVRAMAYGALTGSMSIVAIVARLMAERLISRSAK</sequence>